<reference evidence="4 5" key="2">
    <citation type="submission" date="2024-10" db="EMBL/GenBank/DDBJ databases">
        <authorList>
            <person name="Ryan C."/>
        </authorList>
    </citation>
    <scope>NUCLEOTIDE SEQUENCE [LARGE SCALE GENOMIC DNA]</scope>
</reference>
<evidence type="ECO:0000259" key="2">
    <source>
        <dbReference type="Pfam" id="PF00646"/>
    </source>
</evidence>
<dbReference type="AlphaFoldDB" id="A0ABC9AV14"/>
<proteinExistence type="predicted"/>
<feature type="compositionally biased region" description="Acidic residues" evidence="1">
    <location>
        <begin position="180"/>
        <end position="196"/>
    </location>
</feature>
<dbReference type="InterPro" id="IPR001810">
    <property type="entry name" value="F-box_dom"/>
</dbReference>
<dbReference type="SUPFAM" id="SSF81383">
    <property type="entry name" value="F-box domain"/>
    <property type="match status" value="1"/>
</dbReference>
<evidence type="ECO:0000259" key="3">
    <source>
        <dbReference type="Pfam" id="PF03478"/>
    </source>
</evidence>
<dbReference type="InterPro" id="IPR036047">
    <property type="entry name" value="F-box-like_dom_sf"/>
</dbReference>
<dbReference type="PANTHER" id="PTHR33110:SF103">
    <property type="entry name" value="F-BOX DOMAIN-CONTAINING PROTEIN"/>
    <property type="match status" value="1"/>
</dbReference>
<evidence type="ECO:0008006" key="6">
    <source>
        <dbReference type="Google" id="ProtNLM"/>
    </source>
</evidence>
<dbReference type="Gene3D" id="1.20.1280.50">
    <property type="match status" value="1"/>
</dbReference>
<dbReference type="EMBL" id="OZ075133">
    <property type="protein sequence ID" value="CAL4986809.1"/>
    <property type="molecule type" value="Genomic_DNA"/>
</dbReference>
<feature type="domain" description="KIB1-4 beta-propeller" evidence="3">
    <location>
        <begin position="136"/>
        <end position="404"/>
    </location>
</feature>
<dbReference type="Proteomes" id="UP001497457">
    <property type="component" value="Chromosome 23rd"/>
</dbReference>
<dbReference type="Pfam" id="PF03478">
    <property type="entry name" value="Beta-prop_KIB1-4"/>
    <property type="match status" value="1"/>
</dbReference>
<accession>A0ABC9AV14</accession>
<protein>
    <recommendedName>
        <fullName evidence="6">F-box domain-containing protein</fullName>
    </recommendedName>
</protein>
<evidence type="ECO:0000313" key="5">
    <source>
        <dbReference type="Proteomes" id="UP001497457"/>
    </source>
</evidence>
<organism evidence="4 5">
    <name type="scientific">Urochloa decumbens</name>
    <dbReference type="NCBI Taxonomy" id="240449"/>
    <lineage>
        <taxon>Eukaryota</taxon>
        <taxon>Viridiplantae</taxon>
        <taxon>Streptophyta</taxon>
        <taxon>Embryophyta</taxon>
        <taxon>Tracheophyta</taxon>
        <taxon>Spermatophyta</taxon>
        <taxon>Magnoliopsida</taxon>
        <taxon>Liliopsida</taxon>
        <taxon>Poales</taxon>
        <taxon>Poaceae</taxon>
        <taxon>PACMAD clade</taxon>
        <taxon>Panicoideae</taxon>
        <taxon>Panicodae</taxon>
        <taxon>Paniceae</taxon>
        <taxon>Melinidinae</taxon>
        <taxon>Urochloa</taxon>
    </lineage>
</organism>
<dbReference type="Pfam" id="PF00646">
    <property type="entry name" value="F-box"/>
    <property type="match status" value="1"/>
</dbReference>
<gene>
    <name evidence="4" type="ORF">URODEC1_LOCUS58533</name>
</gene>
<evidence type="ECO:0000256" key="1">
    <source>
        <dbReference type="SAM" id="MobiDB-lite"/>
    </source>
</evidence>
<keyword evidence="5" id="KW-1185">Reference proteome</keyword>
<feature type="region of interest" description="Disordered" evidence="1">
    <location>
        <begin position="170"/>
        <end position="200"/>
    </location>
</feature>
<feature type="domain" description="F-box" evidence="2">
    <location>
        <begin position="67"/>
        <end position="104"/>
    </location>
</feature>
<name>A0ABC9AV14_9POAL</name>
<reference evidence="5" key="1">
    <citation type="submission" date="2024-06" db="EMBL/GenBank/DDBJ databases">
        <authorList>
            <person name="Ryan C."/>
        </authorList>
    </citation>
    <scope>NUCLEOTIDE SEQUENCE [LARGE SCALE GENOMIC DNA]</scope>
</reference>
<dbReference type="PANTHER" id="PTHR33110">
    <property type="entry name" value="F-BOX/KELCH-REPEAT PROTEIN-RELATED"/>
    <property type="match status" value="1"/>
</dbReference>
<sequence>MDTTPQSWSDLSADMAGLDLSTPVHRRRRVWSRCSMRRRMLALLEPSASPLPLVSAHGGGTTFMVAWSDLPADLAGLILGRLCAHADRVRFAVVCPQWRSAARQIQLPPLPPLLALKVGGTFYSMPRGEPLRFAGCDEHFATASGSWLVYRRVYCLVLVNPFSGATMILPDPSSTRGSNDEGDDSDNEGDDSEDGYDSSSESHLKWIDTNNFQVMKLIVCSPDLIAALFWSSQSYRVAVCRPGDSTWSVAWNLSLWITDIAFYKGKLLAVDYGEDLLALDIRVDDKTGNPQVSQIRQAIKINHFDNPQTFHRMLYLVESCGKLLLVRRMIFHEHAYGRGQIHTFDGQYEPELVIFKADFRRSRWAKVTNLEDDEALFLGPCSRAVCLPQHESPGNRVWFLDDYKDYYPSWKWSDNFSSDTCDLANRKFASPLPMISWSGRGGPADHVGAAWLFPSN</sequence>
<dbReference type="InterPro" id="IPR005174">
    <property type="entry name" value="KIB1-4_b-propeller"/>
</dbReference>
<evidence type="ECO:0000313" key="4">
    <source>
        <dbReference type="EMBL" id="CAL4986809.1"/>
    </source>
</evidence>